<evidence type="ECO:0008006" key="4">
    <source>
        <dbReference type="Google" id="ProtNLM"/>
    </source>
</evidence>
<keyword evidence="1" id="KW-0812">Transmembrane</keyword>
<protein>
    <recommendedName>
        <fullName evidence="4">Prepilin-type N-terminal cleavage/methylation domain-containing protein</fullName>
    </recommendedName>
</protein>
<evidence type="ECO:0000256" key="1">
    <source>
        <dbReference type="SAM" id="Phobius"/>
    </source>
</evidence>
<keyword evidence="3" id="KW-1185">Reference proteome</keyword>
<evidence type="ECO:0000313" key="2">
    <source>
        <dbReference type="EMBL" id="QDT12049.1"/>
    </source>
</evidence>
<accession>A0A517NY64</accession>
<proteinExistence type="predicted"/>
<keyword evidence="1" id="KW-1133">Transmembrane helix</keyword>
<name>A0A517NY64_9BACT</name>
<gene>
    <name evidence="2" type="ORF">K239x_40570</name>
</gene>
<sequence length="162" mass="17708">MSRSRPRDGFTLVECMATLSVLMMMGLAASTLLSKVTQIGIDTNADKASRSMVLRLSRQLRQDVAEGDKVQLSSDAKSVSIQLDQSVIRYTVQRTLVSGGPVAGTPVAVERAVTKMDTTESVERYSLPPECDPVFADDEGIVSLRLTSPEQRHVWKIEAVKP</sequence>
<keyword evidence="1" id="KW-0472">Membrane</keyword>
<organism evidence="2 3">
    <name type="scientific">Stieleria marina</name>
    <dbReference type="NCBI Taxonomy" id="1930275"/>
    <lineage>
        <taxon>Bacteria</taxon>
        <taxon>Pseudomonadati</taxon>
        <taxon>Planctomycetota</taxon>
        <taxon>Planctomycetia</taxon>
        <taxon>Pirellulales</taxon>
        <taxon>Pirellulaceae</taxon>
        <taxon>Stieleria</taxon>
    </lineage>
</organism>
<dbReference type="EMBL" id="CP036526">
    <property type="protein sequence ID" value="QDT12049.1"/>
    <property type="molecule type" value="Genomic_DNA"/>
</dbReference>
<feature type="transmembrane region" description="Helical" evidence="1">
    <location>
        <begin position="12"/>
        <end position="33"/>
    </location>
</feature>
<dbReference type="Proteomes" id="UP000319817">
    <property type="component" value="Chromosome"/>
</dbReference>
<evidence type="ECO:0000313" key="3">
    <source>
        <dbReference type="Proteomes" id="UP000319817"/>
    </source>
</evidence>
<dbReference type="AlphaFoldDB" id="A0A517NY64"/>
<dbReference type="RefSeq" id="WP_419189159.1">
    <property type="nucleotide sequence ID" value="NZ_CP036526.1"/>
</dbReference>
<reference evidence="2 3" key="1">
    <citation type="submission" date="2019-02" db="EMBL/GenBank/DDBJ databases">
        <title>Deep-cultivation of Planctomycetes and their phenomic and genomic characterization uncovers novel biology.</title>
        <authorList>
            <person name="Wiegand S."/>
            <person name="Jogler M."/>
            <person name="Boedeker C."/>
            <person name="Pinto D."/>
            <person name="Vollmers J."/>
            <person name="Rivas-Marin E."/>
            <person name="Kohn T."/>
            <person name="Peeters S.H."/>
            <person name="Heuer A."/>
            <person name="Rast P."/>
            <person name="Oberbeckmann S."/>
            <person name="Bunk B."/>
            <person name="Jeske O."/>
            <person name="Meyerdierks A."/>
            <person name="Storesund J.E."/>
            <person name="Kallscheuer N."/>
            <person name="Luecker S."/>
            <person name="Lage O.M."/>
            <person name="Pohl T."/>
            <person name="Merkel B.J."/>
            <person name="Hornburger P."/>
            <person name="Mueller R.-W."/>
            <person name="Bruemmer F."/>
            <person name="Labrenz M."/>
            <person name="Spormann A.M."/>
            <person name="Op den Camp H."/>
            <person name="Overmann J."/>
            <person name="Amann R."/>
            <person name="Jetten M.S.M."/>
            <person name="Mascher T."/>
            <person name="Medema M.H."/>
            <person name="Devos D.P."/>
            <person name="Kaster A.-K."/>
            <person name="Ovreas L."/>
            <person name="Rohde M."/>
            <person name="Galperin M.Y."/>
            <person name="Jogler C."/>
        </authorList>
    </citation>
    <scope>NUCLEOTIDE SEQUENCE [LARGE SCALE GENOMIC DNA]</scope>
    <source>
        <strain evidence="2 3">K23_9</strain>
    </source>
</reference>